<feature type="transmembrane region" description="Helical" evidence="1">
    <location>
        <begin position="16"/>
        <end position="39"/>
    </location>
</feature>
<proteinExistence type="predicted"/>
<sequence length="86" mass="9330">MTKSQNQAPVGRGERVLANATATLAIVAVICLLAVLIAPLVGVDFATDATWFWPVALLVAWWGFPIALIGVTAVIVWRIIANRRYK</sequence>
<feature type="transmembrane region" description="Helical" evidence="1">
    <location>
        <begin position="51"/>
        <end position="80"/>
    </location>
</feature>
<evidence type="ECO:0008006" key="3">
    <source>
        <dbReference type="Google" id="ProtNLM"/>
    </source>
</evidence>
<evidence type="ECO:0000313" key="2">
    <source>
        <dbReference type="EMBL" id="UQN15565.1"/>
    </source>
</evidence>
<keyword evidence="1" id="KW-0812">Transmembrane</keyword>
<keyword evidence="1" id="KW-0472">Membrane</keyword>
<protein>
    <recommendedName>
        <fullName evidence="3">Integral membrane protein</fullName>
    </recommendedName>
</protein>
<dbReference type="EMBL" id="CP097160">
    <property type="protein sequence ID" value="UQN15565.1"/>
    <property type="molecule type" value="Genomic_DNA"/>
</dbReference>
<organism evidence="2">
    <name type="scientific">Gulosibacter sediminis</name>
    <dbReference type="NCBI Taxonomy" id="1729695"/>
    <lineage>
        <taxon>Bacteria</taxon>
        <taxon>Bacillati</taxon>
        <taxon>Actinomycetota</taxon>
        <taxon>Actinomycetes</taxon>
        <taxon>Micrococcales</taxon>
        <taxon>Microbacteriaceae</taxon>
        <taxon>Gulosibacter</taxon>
    </lineage>
</organism>
<name>A0ABY4N0T2_9MICO</name>
<reference evidence="2" key="1">
    <citation type="submission" date="2022-05" db="EMBL/GenBank/DDBJ databases">
        <title>Complete genome sequence of toluene-degrading Gulosibacter sediminis strain ACHW.36C.</title>
        <authorList>
            <person name="Wai A.C."/>
            <person name="Lai G.K."/>
            <person name="Griffin S.D."/>
            <person name="Leung F.C."/>
        </authorList>
    </citation>
    <scope>NUCLEOTIDE SEQUENCE [LARGE SCALE GENOMIC DNA]</scope>
    <source>
        <strain evidence="2">ACHW.36C</strain>
    </source>
</reference>
<accession>A0ABY4N0T2</accession>
<gene>
    <name evidence="2" type="ORF">M3M28_03645</name>
</gene>
<keyword evidence="1" id="KW-1133">Transmembrane helix</keyword>
<evidence type="ECO:0000256" key="1">
    <source>
        <dbReference type="SAM" id="Phobius"/>
    </source>
</evidence>